<dbReference type="GO" id="GO:0030246">
    <property type="term" value="F:carbohydrate binding"/>
    <property type="evidence" value="ECO:0007669"/>
    <property type="project" value="InterPro"/>
</dbReference>
<evidence type="ECO:0000313" key="1">
    <source>
        <dbReference type="EMBL" id="KAH7431646.1"/>
    </source>
</evidence>
<dbReference type="OrthoDB" id="782148at2759"/>
<dbReference type="EMBL" id="CM035413">
    <property type="protein sequence ID" value="KAH7431646.1"/>
    <property type="molecule type" value="Genomic_DNA"/>
</dbReference>
<dbReference type="PANTHER" id="PTHR11122">
    <property type="entry name" value="APOSPORY-ASSOCIATED PROTEIN C-RELATED"/>
    <property type="match status" value="1"/>
</dbReference>
<dbReference type="SUPFAM" id="SSF74650">
    <property type="entry name" value="Galactose mutarotase-like"/>
    <property type="match status" value="1"/>
</dbReference>
<dbReference type="OMA" id="YAYICTG"/>
<dbReference type="PANTHER" id="PTHR11122:SF15">
    <property type="entry name" value="PROTEIN NDH-DEPENDENT CYCLIC ELECTRON FLOW 5"/>
    <property type="match status" value="1"/>
</dbReference>
<protein>
    <submittedName>
        <fullName evidence="1">Uncharacterized protein</fullName>
    </submittedName>
</protein>
<dbReference type="InterPro" id="IPR011013">
    <property type="entry name" value="Gal_mutarotase_sf_dom"/>
</dbReference>
<dbReference type="Proteomes" id="UP000825935">
    <property type="component" value="Chromosome 8"/>
</dbReference>
<reference evidence="1" key="1">
    <citation type="submission" date="2021-08" db="EMBL/GenBank/DDBJ databases">
        <title>WGS assembly of Ceratopteris richardii.</title>
        <authorList>
            <person name="Marchant D.B."/>
            <person name="Chen G."/>
            <person name="Jenkins J."/>
            <person name="Shu S."/>
            <person name="Leebens-Mack J."/>
            <person name="Grimwood J."/>
            <person name="Schmutz J."/>
            <person name="Soltis P."/>
            <person name="Soltis D."/>
            <person name="Chen Z.-H."/>
        </authorList>
    </citation>
    <scope>NUCLEOTIDE SEQUENCE</scope>
    <source>
        <strain evidence="1">Whitten #5841</strain>
        <tissue evidence="1">Leaf</tissue>
    </source>
</reference>
<evidence type="ECO:0000313" key="2">
    <source>
        <dbReference type="Proteomes" id="UP000825935"/>
    </source>
</evidence>
<organism evidence="1 2">
    <name type="scientific">Ceratopteris richardii</name>
    <name type="common">Triangle waterfern</name>
    <dbReference type="NCBI Taxonomy" id="49495"/>
    <lineage>
        <taxon>Eukaryota</taxon>
        <taxon>Viridiplantae</taxon>
        <taxon>Streptophyta</taxon>
        <taxon>Embryophyta</taxon>
        <taxon>Tracheophyta</taxon>
        <taxon>Polypodiopsida</taxon>
        <taxon>Polypodiidae</taxon>
        <taxon>Polypodiales</taxon>
        <taxon>Pteridineae</taxon>
        <taxon>Pteridaceae</taxon>
        <taxon>Parkerioideae</taxon>
        <taxon>Ceratopteris</taxon>
    </lineage>
</organism>
<sequence>MASSLKLPLCATSKSAQALSSRESCHRIGLAKSLAFRSFCFLPLKRQSNKLLQVECTARHVKDPKQLQAQQLQEKFGCESLQFMDVGGKVVAQLVMNKGATARILVQDARVTSYKCRLWHGSLEEFLYTDVSEVDVTSHLNTTDSLNQFTVIGGLVPSFNYSLPPSRSLVDSNWFVQAVEIKPDEVIQVTLRFVNENQASGHFILENIITLTDDLLASAVMLINKGREPLIFTGSVSTHLAVRATEAISCAGLDGCSYFSPSETAAKVAKASMHEKSLFGKLKKFVLPFQQNKSNQNVLTECTKISDEVENSSQGNSDAENHWFTEKPESFVYPINGIHKIYSNPPTSVRVTDEGFRRSIIFESHGFRNLEVSSPSEDGENPYLSVNFSTVLSPIILDKGESWKGAQVLLPDSK</sequence>
<dbReference type="GO" id="GO:0047938">
    <property type="term" value="F:glucose-6-phosphate 1-epimerase activity"/>
    <property type="evidence" value="ECO:0007669"/>
    <property type="project" value="TreeGrafter"/>
</dbReference>
<name>A0A8T2UCN0_CERRI</name>
<dbReference type="AlphaFoldDB" id="A0A8T2UCN0"/>
<accession>A0A8T2UCN0</accession>
<proteinExistence type="predicted"/>
<keyword evidence="2" id="KW-1185">Reference proteome</keyword>
<gene>
    <name evidence="1" type="ORF">KP509_08G058400</name>
</gene>
<dbReference type="GO" id="GO:0005975">
    <property type="term" value="P:carbohydrate metabolic process"/>
    <property type="evidence" value="ECO:0007669"/>
    <property type="project" value="InterPro"/>
</dbReference>
<dbReference type="InterPro" id="IPR014718">
    <property type="entry name" value="GH-type_carb-bd"/>
</dbReference>
<dbReference type="Gene3D" id="2.70.98.10">
    <property type="match status" value="1"/>
</dbReference>
<comment type="caution">
    <text evidence="1">The sequence shown here is derived from an EMBL/GenBank/DDBJ whole genome shotgun (WGS) entry which is preliminary data.</text>
</comment>
<dbReference type="GO" id="GO:0005737">
    <property type="term" value="C:cytoplasm"/>
    <property type="evidence" value="ECO:0007669"/>
    <property type="project" value="TreeGrafter"/>
</dbReference>